<comment type="caution">
    <text evidence="1">The sequence shown here is derived from an EMBL/GenBank/DDBJ whole genome shotgun (WGS) entry which is preliminary data.</text>
</comment>
<sequence length="47" mass="5154">MIGHAYRAARLAWWKGDPPAHLTELLTLACETYRGPNTVTADTGPET</sequence>
<protein>
    <submittedName>
        <fullName evidence="1">Uncharacterized protein</fullName>
    </submittedName>
</protein>
<accession>A0ABT1E0W3</accession>
<evidence type="ECO:0000313" key="2">
    <source>
        <dbReference type="Proteomes" id="UP001523369"/>
    </source>
</evidence>
<name>A0ABT1E0W3_9ACTN</name>
<dbReference type="RefSeq" id="WP_253242693.1">
    <property type="nucleotide sequence ID" value="NZ_JAMYJR010000049.1"/>
</dbReference>
<reference evidence="1 2" key="1">
    <citation type="submission" date="2022-06" db="EMBL/GenBank/DDBJ databases">
        <title>New Species of the Genus Actinoplanes, ActinopZanes ferrugineus.</title>
        <authorList>
            <person name="Ding P."/>
        </authorList>
    </citation>
    <scope>NUCLEOTIDE SEQUENCE [LARGE SCALE GENOMIC DNA]</scope>
    <source>
        <strain evidence="1 2">TRM88003</strain>
    </source>
</reference>
<proteinExistence type="predicted"/>
<dbReference type="Proteomes" id="UP001523369">
    <property type="component" value="Unassembled WGS sequence"/>
</dbReference>
<gene>
    <name evidence="1" type="ORF">M1L60_39420</name>
</gene>
<evidence type="ECO:0000313" key="1">
    <source>
        <dbReference type="EMBL" id="MCO8276667.1"/>
    </source>
</evidence>
<keyword evidence="2" id="KW-1185">Reference proteome</keyword>
<organism evidence="1 2">
    <name type="scientific">Paractinoplanes aksuensis</name>
    <dbReference type="NCBI Taxonomy" id="2939490"/>
    <lineage>
        <taxon>Bacteria</taxon>
        <taxon>Bacillati</taxon>
        <taxon>Actinomycetota</taxon>
        <taxon>Actinomycetes</taxon>
        <taxon>Micromonosporales</taxon>
        <taxon>Micromonosporaceae</taxon>
        <taxon>Paractinoplanes</taxon>
    </lineage>
</organism>
<dbReference type="EMBL" id="JAMYJR010000049">
    <property type="protein sequence ID" value="MCO8276667.1"/>
    <property type="molecule type" value="Genomic_DNA"/>
</dbReference>